<accession>A0A914DH59</accession>
<dbReference type="Proteomes" id="UP000887540">
    <property type="component" value="Unplaced"/>
</dbReference>
<organism evidence="1 2">
    <name type="scientific">Acrobeloides nanus</name>
    <dbReference type="NCBI Taxonomy" id="290746"/>
    <lineage>
        <taxon>Eukaryota</taxon>
        <taxon>Metazoa</taxon>
        <taxon>Ecdysozoa</taxon>
        <taxon>Nematoda</taxon>
        <taxon>Chromadorea</taxon>
        <taxon>Rhabditida</taxon>
        <taxon>Tylenchina</taxon>
        <taxon>Cephalobomorpha</taxon>
        <taxon>Cephaloboidea</taxon>
        <taxon>Cephalobidae</taxon>
        <taxon>Acrobeloides</taxon>
    </lineage>
</organism>
<sequence>MLYHGPQAVVLVQGLAILAAHVPDPSLYTKTMDKDKIKRLADPGSFRTSLLHLANNMCSAFRQADFSMNTIRACLIDLSDSFLCKIGSCRTGKI</sequence>
<name>A0A914DH59_9BILA</name>
<evidence type="ECO:0000313" key="1">
    <source>
        <dbReference type="Proteomes" id="UP000887540"/>
    </source>
</evidence>
<dbReference type="AlphaFoldDB" id="A0A914DH59"/>
<keyword evidence="1" id="KW-1185">Reference proteome</keyword>
<protein>
    <submittedName>
        <fullName evidence="2">Uncharacterized protein</fullName>
    </submittedName>
</protein>
<dbReference type="WBParaSite" id="ACRNAN_scaffold246.g18424.t1">
    <property type="protein sequence ID" value="ACRNAN_scaffold246.g18424.t1"/>
    <property type="gene ID" value="ACRNAN_scaffold246.g18424"/>
</dbReference>
<proteinExistence type="predicted"/>
<reference evidence="2" key="1">
    <citation type="submission" date="2022-11" db="UniProtKB">
        <authorList>
            <consortium name="WormBaseParasite"/>
        </authorList>
    </citation>
    <scope>IDENTIFICATION</scope>
</reference>
<evidence type="ECO:0000313" key="2">
    <source>
        <dbReference type="WBParaSite" id="ACRNAN_scaffold246.g18424.t1"/>
    </source>
</evidence>